<dbReference type="Gene3D" id="3.90.1200.10">
    <property type="match status" value="1"/>
</dbReference>
<dbReference type="PANTHER" id="PTHR21310">
    <property type="entry name" value="AMINOGLYCOSIDE PHOSPHOTRANSFERASE-RELATED-RELATED"/>
    <property type="match status" value="1"/>
</dbReference>
<gene>
    <name evidence="2" type="ORF">GCM10023169_27050</name>
</gene>
<evidence type="ECO:0000313" key="2">
    <source>
        <dbReference type="EMBL" id="GAA4427274.1"/>
    </source>
</evidence>
<dbReference type="SUPFAM" id="SSF56112">
    <property type="entry name" value="Protein kinase-like (PK-like)"/>
    <property type="match status" value="2"/>
</dbReference>
<dbReference type="InterPro" id="IPR002575">
    <property type="entry name" value="Aminoglycoside_PTrfase"/>
</dbReference>
<evidence type="ECO:0000259" key="1">
    <source>
        <dbReference type="Pfam" id="PF01636"/>
    </source>
</evidence>
<organism evidence="2 3">
    <name type="scientific">Georgenia halophila</name>
    <dbReference type="NCBI Taxonomy" id="620889"/>
    <lineage>
        <taxon>Bacteria</taxon>
        <taxon>Bacillati</taxon>
        <taxon>Actinomycetota</taxon>
        <taxon>Actinomycetes</taxon>
        <taxon>Micrococcales</taxon>
        <taxon>Bogoriellaceae</taxon>
        <taxon>Georgenia</taxon>
    </lineage>
</organism>
<dbReference type="PANTHER" id="PTHR21310:SF42">
    <property type="entry name" value="BIFUNCTIONAL AAC_APH"/>
    <property type="match status" value="1"/>
</dbReference>
<name>A0ABP8LCU5_9MICO</name>
<comment type="caution">
    <text evidence="2">The sequence shown here is derived from an EMBL/GenBank/DDBJ whole genome shotgun (WGS) entry which is preliminary data.</text>
</comment>
<protein>
    <recommendedName>
        <fullName evidence="1">Aminoglycoside phosphotransferase domain-containing protein</fullName>
    </recommendedName>
</protein>
<dbReference type="Gene3D" id="3.30.200.20">
    <property type="entry name" value="Phosphorylase Kinase, domain 1"/>
    <property type="match status" value="1"/>
</dbReference>
<dbReference type="InterPro" id="IPR011009">
    <property type="entry name" value="Kinase-like_dom_sf"/>
</dbReference>
<dbReference type="EMBL" id="BAABGN010000011">
    <property type="protein sequence ID" value="GAA4427274.1"/>
    <property type="molecule type" value="Genomic_DNA"/>
</dbReference>
<feature type="domain" description="Aminoglycoside phosphotransferase" evidence="1">
    <location>
        <begin position="34"/>
        <end position="211"/>
    </location>
</feature>
<dbReference type="Pfam" id="PF01636">
    <property type="entry name" value="APH"/>
    <property type="match status" value="2"/>
</dbReference>
<accession>A0ABP8LCU5</accession>
<evidence type="ECO:0000313" key="3">
    <source>
        <dbReference type="Proteomes" id="UP001500622"/>
    </source>
</evidence>
<sequence length="357" mass="37324">MARMPAAEVDVDAALVRRLLIDQHPDLAELPLELANNGWDNVVWRLGEDLAVRVPRRAVAAGLIENEQRWLPEIAGRVRAAVPVALPVPVRVGRPTADCPWPWSVVPWVAGVSAATVPVRSRAVVAEPLAAVVRAMHVPAPADAPYNAVRADPLITRDEPVRSRLAGGGVPRAAQVEALWTELAATEAWSGPPTWLHGDLHPHNLVLDDDAGLAAAGSDVDGSSPSARSSLGLVAAGSDVDGSSPSARSSLGLVAAGSDVDGSSPSARSSLGLVAVVDFGDMTAGDPATDLATAWLTFDAAGRKTFRGCLDGLYDDATWRRARGWALSMATAMVTMSDDEPIIARVGRETLDQVLAG</sequence>
<dbReference type="InterPro" id="IPR051678">
    <property type="entry name" value="AGP_Transferase"/>
</dbReference>
<keyword evidence="3" id="KW-1185">Reference proteome</keyword>
<proteinExistence type="predicted"/>
<dbReference type="Proteomes" id="UP001500622">
    <property type="component" value="Unassembled WGS sequence"/>
</dbReference>
<feature type="domain" description="Aminoglycoside phosphotransferase" evidence="1">
    <location>
        <begin position="273"/>
        <end position="325"/>
    </location>
</feature>
<dbReference type="CDD" id="cd05155">
    <property type="entry name" value="APH_ChoK_like_1"/>
    <property type="match status" value="1"/>
</dbReference>
<reference evidence="3" key="1">
    <citation type="journal article" date="2019" name="Int. J. Syst. Evol. Microbiol.">
        <title>The Global Catalogue of Microorganisms (GCM) 10K type strain sequencing project: providing services to taxonomists for standard genome sequencing and annotation.</title>
        <authorList>
            <consortium name="The Broad Institute Genomics Platform"/>
            <consortium name="The Broad Institute Genome Sequencing Center for Infectious Disease"/>
            <person name="Wu L."/>
            <person name="Ma J."/>
        </authorList>
    </citation>
    <scope>NUCLEOTIDE SEQUENCE [LARGE SCALE GENOMIC DNA]</scope>
    <source>
        <strain evidence="3">JCM 17810</strain>
    </source>
</reference>